<comment type="caution">
    <text evidence="1">The sequence shown here is derived from an EMBL/GenBank/DDBJ whole genome shotgun (WGS) entry which is preliminary data.</text>
</comment>
<evidence type="ECO:0000313" key="2">
    <source>
        <dbReference type="Proteomes" id="UP000593565"/>
    </source>
</evidence>
<protein>
    <submittedName>
        <fullName evidence="1">Uncharacterized protein</fullName>
    </submittedName>
</protein>
<evidence type="ECO:0000313" key="1">
    <source>
        <dbReference type="EMBL" id="KAF4082084.1"/>
    </source>
</evidence>
<dbReference type="Proteomes" id="UP000593565">
    <property type="component" value="Unassembled WGS sequence"/>
</dbReference>
<dbReference type="AlphaFoldDB" id="A0A7J6AGM7"/>
<dbReference type="EMBL" id="JAAGNN010000012">
    <property type="protein sequence ID" value="KAF4082084.1"/>
    <property type="molecule type" value="Genomic_DNA"/>
</dbReference>
<reference evidence="1 2" key="1">
    <citation type="submission" date="2020-02" db="EMBL/GenBank/DDBJ databases">
        <title>A chromosome-scale genome assembly of the black bullhead catfish (Ameiurus melas).</title>
        <authorList>
            <person name="Wen M."/>
            <person name="Zham M."/>
            <person name="Cabau C."/>
            <person name="Klopp C."/>
            <person name="Donnadieu C."/>
            <person name="Roques C."/>
            <person name="Bouchez O."/>
            <person name="Lampietro C."/>
            <person name="Jouanno E."/>
            <person name="Herpin A."/>
            <person name="Louis A."/>
            <person name="Berthelot C."/>
            <person name="Parey E."/>
            <person name="Roest-Crollius H."/>
            <person name="Braasch I."/>
            <person name="Postlethwait J."/>
            <person name="Robinson-Rechavi M."/>
            <person name="Echchiki A."/>
            <person name="Begum T."/>
            <person name="Montfort J."/>
            <person name="Schartl M."/>
            <person name="Bobe J."/>
            <person name="Guiguen Y."/>
        </authorList>
    </citation>
    <scope>NUCLEOTIDE SEQUENCE [LARGE SCALE GENOMIC DNA]</scope>
    <source>
        <strain evidence="1">M_S1</strain>
        <tissue evidence="1">Blood</tissue>
    </source>
</reference>
<name>A0A7J6AGM7_AMEME</name>
<gene>
    <name evidence="1" type="ORF">AMELA_G00147610</name>
</gene>
<sequence>MDGAMYRQILGETAGLTVRLVFALETRMHYVQWTAMQETCWCQFAISSRVVSALSLLLAPVSGGLPALSFCCALQSGLYAGHTHRLFPRPKRLLLCLLFSNVMSNY</sequence>
<proteinExistence type="predicted"/>
<keyword evidence="2" id="KW-1185">Reference proteome</keyword>
<organism evidence="1 2">
    <name type="scientific">Ameiurus melas</name>
    <name type="common">Black bullhead</name>
    <name type="synonym">Silurus melas</name>
    <dbReference type="NCBI Taxonomy" id="219545"/>
    <lineage>
        <taxon>Eukaryota</taxon>
        <taxon>Metazoa</taxon>
        <taxon>Chordata</taxon>
        <taxon>Craniata</taxon>
        <taxon>Vertebrata</taxon>
        <taxon>Euteleostomi</taxon>
        <taxon>Actinopterygii</taxon>
        <taxon>Neopterygii</taxon>
        <taxon>Teleostei</taxon>
        <taxon>Ostariophysi</taxon>
        <taxon>Siluriformes</taxon>
        <taxon>Ictaluridae</taxon>
        <taxon>Ameiurus</taxon>
    </lineage>
</organism>
<accession>A0A7J6AGM7</accession>